<name>A0AAV4WF79_9ARAC</name>
<accession>A0AAV4WF79</accession>
<sequence length="98" mass="11145">MTNPCERQSLVPAPSLHMYLTSQGTGAEIIVESHQYKSHVYHSVNHSQPDRFNVHETHTHNTDFNHPVARIEITVNSNVKVSLKHSMGMNSPYRDLVL</sequence>
<evidence type="ECO:0000313" key="2">
    <source>
        <dbReference type="Proteomes" id="UP001054837"/>
    </source>
</evidence>
<dbReference type="AlphaFoldDB" id="A0AAV4WF79"/>
<comment type="caution">
    <text evidence="1">The sequence shown here is derived from an EMBL/GenBank/DDBJ whole genome shotgun (WGS) entry which is preliminary data.</text>
</comment>
<evidence type="ECO:0000313" key="1">
    <source>
        <dbReference type="EMBL" id="GIY80479.1"/>
    </source>
</evidence>
<reference evidence="1 2" key="1">
    <citation type="submission" date="2021-06" db="EMBL/GenBank/DDBJ databases">
        <title>Caerostris darwini draft genome.</title>
        <authorList>
            <person name="Kono N."/>
            <person name="Arakawa K."/>
        </authorList>
    </citation>
    <scope>NUCLEOTIDE SEQUENCE [LARGE SCALE GENOMIC DNA]</scope>
</reference>
<protein>
    <submittedName>
        <fullName evidence="1">Uncharacterized protein</fullName>
    </submittedName>
</protein>
<dbReference type="Proteomes" id="UP001054837">
    <property type="component" value="Unassembled WGS sequence"/>
</dbReference>
<keyword evidence="2" id="KW-1185">Reference proteome</keyword>
<dbReference type="EMBL" id="BPLQ01014509">
    <property type="protein sequence ID" value="GIY80479.1"/>
    <property type="molecule type" value="Genomic_DNA"/>
</dbReference>
<organism evidence="1 2">
    <name type="scientific">Caerostris darwini</name>
    <dbReference type="NCBI Taxonomy" id="1538125"/>
    <lineage>
        <taxon>Eukaryota</taxon>
        <taxon>Metazoa</taxon>
        <taxon>Ecdysozoa</taxon>
        <taxon>Arthropoda</taxon>
        <taxon>Chelicerata</taxon>
        <taxon>Arachnida</taxon>
        <taxon>Araneae</taxon>
        <taxon>Araneomorphae</taxon>
        <taxon>Entelegynae</taxon>
        <taxon>Araneoidea</taxon>
        <taxon>Araneidae</taxon>
        <taxon>Caerostris</taxon>
    </lineage>
</organism>
<proteinExistence type="predicted"/>
<gene>
    <name evidence="1" type="ORF">CDAR_596731</name>
</gene>